<dbReference type="InterPro" id="IPR018232">
    <property type="entry name" value="Glyco_hydro_37_CS"/>
</dbReference>
<dbReference type="GO" id="GO:0004555">
    <property type="term" value="F:alpha,alpha-trehalase activity"/>
    <property type="evidence" value="ECO:0007669"/>
    <property type="project" value="UniProtKB-EC"/>
</dbReference>
<comment type="catalytic activity">
    <reaction evidence="1 5">
        <text>alpha,alpha-trehalose + H2O = alpha-D-glucose + beta-D-glucose</text>
        <dbReference type="Rhea" id="RHEA:32675"/>
        <dbReference type="ChEBI" id="CHEBI:15377"/>
        <dbReference type="ChEBI" id="CHEBI:15903"/>
        <dbReference type="ChEBI" id="CHEBI:16551"/>
        <dbReference type="ChEBI" id="CHEBI:17925"/>
        <dbReference type="EC" id="3.2.1.28"/>
    </reaction>
</comment>
<evidence type="ECO:0000256" key="3">
    <source>
        <dbReference type="ARBA" id="ARBA00022801"/>
    </source>
</evidence>
<evidence type="ECO:0000259" key="7">
    <source>
        <dbReference type="Pfam" id="PF07492"/>
    </source>
</evidence>
<sequence length="806" mass="92424">MNNPFRRSSQLSDDDPFDVPENYYGADTDPAQAPKNSRFGRVRTFSVFEAKTNRLNMLLPNASQSSTEDGLEDQNSLESSPTPPPPLVDSLRRGLIVPIYHDTTSTDSLGGTTKPVETRAPLTQRRASLDSSIMAPKKFYINDIDLTLRELLQNEDTDHNFQITIEDLGPKVLNLGTVNSNGYNQFAVRGTYQLSNLLQELTIAKRFGRNQMILDEQRLCENPVRRMKRLVLTQFWRALTRKITKENIVDMARDTKIVEEYTNEKGELVRNAESVRLYVPHDRPDQYKYFSSIKEEHPDITLDVQYLPKKIDATYIKSINKKPGLLALEAKTGKDGELLNEPYVVPGGRFNELYGWDSYMIVLGLLLDATPENQTNLQLSRGMTENFIYEINYYNKILNANRSYYLGRSQPPFLTDMALRVFDKTLEINPGSSEDALDFLERATIAAIKEYETVWCCTPRLDERTGLSCYHPEGEGIPPETEASHFNAILAPYVKKYNVTQPEFIEMYNNKKIEEPVLDEYFLHDRAVRESGHDTSYRLEGKAAYLATVDLNSLIYKYEVDIAHIIETHFGGKLLDPRTGETNTTAQWQERAALRQQRMTKYLWNEDDSMFYDYHIKEQQQSKYELATCFWPLYSGAATEAQADKLVRNSLHKFEEDGGLVSGTLRSRGEVSIDRPSRQWDYPFGWAPQQMLAWIGLTNYNYNGAARRLAYRWLYMMTRAFVDYNGVVVEKYNVLEGAVPHRVDAEYGNQGADFKGVATEGFGWVNASYLFGLTFMNLQAQRSLGALIPPHVFFKNLNESQKELYT</sequence>
<comment type="caution">
    <text evidence="8">The sequence shown here is derived from an EMBL/GenBank/DDBJ whole genome shotgun (WGS) entry which is preliminary data.</text>
</comment>
<dbReference type="GeneID" id="36565818"/>
<protein>
    <recommendedName>
        <fullName evidence="5">Trehalase</fullName>
        <ecNumber evidence="5">3.2.1.28</ecNumber>
    </recommendedName>
    <alternativeName>
        <fullName evidence="5">Alpha-trehalose glucohydrolase</fullName>
    </alternativeName>
</protein>
<dbReference type="Pfam" id="PF07492">
    <property type="entry name" value="Trehalase_Ca-bi"/>
    <property type="match status" value="1"/>
</dbReference>
<proteinExistence type="inferred from homology"/>
<gene>
    <name evidence="8" type="ORF">C7M61_002429</name>
</gene>
<dbReference type="PRINTS" id="PR00744">
    <property type="entry name" value="GLHYDRLASE37"/>
</dbReference>
<dbReference type="RefSeq" id="XP_024714302.1">
    <property type="nucleotide sequence ID" value="XM_024857803.1"/>
</dbReference>
<dbReference type="InterPro" id="IPR001661">
    <property type="entry name" value="Glyco_hydro_37"/>
</dbReference>
<accession>A0A2P7YT17</accession>
<feature type="region of interest" description="Disordered" evidence="6">
    <location>
        <begin position="1"/>
        <end position="38"/>
    </location>
</feature>
<evidence type="ECO:0000256" key="4">
    <source>
        <dbReference type="ARBA" id="ARBA00023295"/>
    </source>
</evidence>
<evidence type="ECO:0000256" key="5">
    <source>
        <dbReference type="RuleBase" id="RU361180"/>
    </source>
</evidence>
<feature type="region of interest" description="Disordered" evidence="6">
    <location>
        <begin position="60"/>
        <end position="88"/>
    </location>
</feature>
<feature type="domain" description="Neutral trehalase Ca2+ binding" evidence="7">
    <location>
        <begin position="148"/>
        <end position="177"/>
    </location>
</feature>
<dbReference type="PANTHER" id="PTHR23403:SF6">
    <property type="entry name" value="CYTOSOLIC NEUTRAL TREHALASE-RELATED"/>
    <property type="match status" value="1"/>
</dbReference>
<dbReference type="Pfam" id="PF01204">
    <property type="entry name" value="Trehalase"/>
    <property type="match status" value="1"/>
</dbReference>
<organism evidence="8 9">
    <name type="scientific">Candidozyma pseudohaemuli</name>
    <dbReference type="NCBI Taxonomy" id="418784"/>
    <lineage>
        <taxon>Eukaryota</taxon>
        <taxon>Fungi</taxon>
        <taxon>Dikarya</taxon>
        <taxon>Ascomycota</taxon>
        <taxon>Saccharomycotina</taxon>
        <taxon>Pichiomycetes</taxon>
        <taxon>Metschnikowiaceae</taxon>
        <taxon>Candidozyma</taxon>
    </lineage>
</organism>
<evidence type="ECO:0000313" key="9">
    <source>
        <dbReference type="Proteomes" id="UP000241107"/>
    </source>
</evidence>
<evidence type="ECO:0000256" key="1">
    <source>
        <dbReference type="ARBA" id="ARBA00001576"/>
    </source>
</evidence>
<dbReference type="Proteomes" id="UP000241107">
    <property type="component" value="Unassembled WGS sequence"/>
</dbReference>
<evidence type="ECO:0000256" key="6">
    <source>
        <dbReference type="SAM" id="MobiDB-lite"/>
    </source>
</evidence>
<dbReference type="GO" id="GO:0005509">
    <property type="term" value="F:calcium ion binding"/>
    <property type="evidence" value="ECO:0007669"/>
    <property type="project" value="InterPro"/>
</dbReference>
<dbReference type="PROSITE" id="PS00928">
    <property type="entry name" value="TREHALASE_2"/>
    <property type="match status" value="1"/>
</dbReference>
<keyword evidence="3 5" id="KW-0378">Hydrolase</keyword>
<keyword evidence="9" id="KW-1185">Reference proteome</keyword>
<dbReference type="AlphaFoldDB" id="A0A2P7YT17"/>
<dbReference type="VEuPathDB" id="FungiDB:C7M61_002429"/>
<dbReference type="GO" id="GO:0005737">
    <property type="term" value="C:cytoplasm"/>
    <property type="evidence" value="ECO:0007669"/>
    <property type="project" value="InterPro"/>
</dbReference>
<dbReference type="InterPro" id="IPR008928">
    <property type="entry name" value="6-hairpin_glycosidase_sf"/>
</dbReference>
<dbReference type="InterPro" id="IPR011120">
    <property type="entry name" value="Trehalase_Ca-bd"/>
</dbReference>
<reference evidence="8 9" key="1">
    <citation type="submission" date="2018-03" db="EMBL/GenBank/DDBJ databases">
        <title>Candida pseudohaemulonii genome assembly and annotation.</title>
        <authorList>
            <person name="Munoz J.F."/>
            <person name="Gade L.G."/>
            <person name="Chow N.A."/>
            <person name="Litvintseva A.P."/>
            <person name="Loparev V.N."/>
            <person name="Cuomo C.A."/>
        </authorList>
    </citation>
    <scope>NUCLEOTIDE SEQUENCE [LARGE SCALE GENOMIC DNA]</scope>
    <source>
        <strain evidence="8 9">B12108</strain>
    </source>
</reference>
<keyword evidence="4 5" id="KW-0326">Glycosidase</keyword>
<dbReference type="Gene3D" id="1.50.10.10">
    <property type="match status" value="1"/>
</dbReference>
<dbReference type="GO" id="GO:0005993">
    <property type="term" value="P:trehalose catabolic process"/>
    <property type="evidence" value="ECO:0007669"/>
    <property type="project" value="InterPro"/>
</dbReference>
<evidence type="ECO:0000256" key="2">
    <source>
        <dbReference type="ARBA" id="ARBA00005615"/>
    </source>
</evidence>
<dbReference type="SUPFAM" id="SSF48208">
    <property type="entry name" value="Six-hairpin glycosidases"/>
    <property type="match status" value="1"/>
</dbReference>
<feature type="compositionally biased region" description="Polar residues" evidence="6">
    <location>
        <begin position="1"/>
        <end position="11"/>
    </location>
</feature>
<dbReference type="InterPro" id="IPR012341">
    <property type="entry name" value="6hp_glycosidase-like_sf"/>
</dbReference>
<name>A0A2P7YT17_9ASCO</name>
<dbReference type="EC" id="3.2.1.28" evidence="5"/>
<dbReference type="EMBL" id="PYFQ01000004">
    <property type="protein sequence ID" value="PSK39116.1"/>
    <property type="molecule type" value="Genomic_DNA"/>
</dbReference>
<dbReference type="PANTHER" id="PTHR23403">
    <property type="entry name" value="TREHALASE"/>
    <property type="match status" value="1"/>
</dbReference>
<dbReference type="OrthoDB" id="3542292at2759"/>
<evidence type="ECO:0000313" key="8">
    <source>
        <dbReference type="EMBL" id="PSK39116.1"/>
    </source>
</evidence>
<dbReference type="STRING" id="418784.A0A2P7YT17"/>
<dbReference type="PROSITE" id="PS00927">
    <property type="entry name" value="TREHALASE_1"/>
    <property type="match status" value="1"/>
</dbReference>
<comment type="similarity">
    <text evidence="2 5">Belongs to the glycosyl hydrolase 37 family.</text>
</comment>